<dbReference type="InterPro" id="IPR001611">
    <property type="entry name" value="Leu-rich_rpt"/>
</dbReference>
<dbReference type="SUPFAM" id="SSF52047">
    <property type="entry name" value="RNI-like"/>
    <property type="match status" value="1"/>
</dbReference>
<dbReference type="PANTHER" id="PTHR48057">
    <property type="entry name" value="LEUCINE-RICH REPEAT SERINE/THREONINE-PROTEIN KINASE 1"/>
    <property type="match status" value="1"/>
</dbReference>
<dbReference type="Pfam" id="PF13855">
    <property type="entry name" value="LRR_8"/>
    <property type="match status" value="2"/>
</dbReference>
<feature type="region of interest" description="Disordered" evidence="3">
    <location>
        <begin position="247"/>
        <end position="267"/>
    </location>
</feature>
<dbReference type="Gene3D" id="3.80.10.10">
    <property type="entry name" value="Ribonuclease Inhibitor"/>
    <property type="match status" value="2"/>
</dbReference>
<accession>A0A5E4YDV8</accession>
<keyword evidence="5" id="KW-1185">Reference proteome</keyword>
<dbReference type="SMART" id="SM00368">
    <property type="entry name" value="LRR_RI"/>
    <property type="match status" value="7"/>
</dbReference>
<sequence>MSMKFLSSFASAAKYVPRTTVAGNTAWTSDAHYQYLSASVYAGLCRRHGLAVDHQTCSVVGPRAARQLRAGRGVTGFASLRSLVGRFLVFLGGGRRCASTDFRNAHMALAREVAQLLMILPGASANLALNETSHAKQAFNRAVARMAELGVSERDTDALIRDLALWMLKQGGIQNLPAGLFGSVFKQKLLGIGTPHEYLACMQDTRLRYQRRASAALSSAMMEVLTARKPLNYQDTPMVVADARRNTSGPVVSLPGEEASASTSETMRLKGAIRDEELKGLPASLEELDLSACHGITAEGMAHLSKLERLTSLKLGAAQKAKLPEILRALTQHKTLRRLDLSSMSLTSSDVPAILELKQVTSLNLSHNGIGNVGVRCLAQMRQLVSLDLGHNAGISDISGVADLQYLTRLNLSDNAMRFDGMLAMRNMHQLTELNLCRNRIGDEGANVISQLPNLRVLNVSRNEVSAQGAQTLKSLAYLTTLDVSRNDIGDEGGLALATLSQLTSLNVSSCELSDVSAKAIFKLERLESVDISANSIGDESVCVLQGHQRLQRLTIAANRVGDPGAQVLASLTQLRYLDANGNKIDEVGAKALGEREHFVFLDLVNNYNVLHFRNVRRRVERRGLFEE</sequence>
<dbReference type="InterPro" id="IPR052595">
    <property type="entry name" value="LRRC69/RLP"/>
</dbReference>
<evidence type="ECO:0000256" key="3">
    <source>
        <dbReference type="SAM" id="MobiDB-lite"/>
    </source>
</evidence>
<protein>
    <submittedName>
        <fullName evidence="4">Internalin-A</fullName>
    </submittedName>
</protein>
<organism evidence="4 5">
    <name type="scientific">Pandoraea iniqua</name>
    <dbReference type="NCBI Taxonomy" id="2508288"/>
    <lineage>
        <taxon>Bacteria</taxon>
        <taxon>Pseudomonadati</taxon>
        <taxon>Pseudomonadota</taxon>
        <taxon>Betaproteobacteria</taxon>
        <taxon>Burkholderiales</taxon>
        <taxon>Burkholderiaceae</taxon>
        <taxon>Pandoraea</taxon>
    </lineage>
</organism>
<dbReference type="Proteomes" id="UP000333828">
    <property type="component" value="Unassembled WGS sequence"/>
</dbReference>
<dbReference type="SMART" id="SM00367">
    <property type="entry name" value="LRR_CC"/>
    <property type="match status" value="5"/>
</dbReference>
<dbReference type="SMART" id="SM00369">
    <property type="entry name" value="LRR_TYP"/>
    <property type="match status" value="5"/>
</dbReference>
<dbReference type="PANTHER" id="PTHR48057:SF7">
    <property type="entry name" value="LEUCINE-RICH REPEAT SERINE_THREONINE-PROTEIN KINASE 1"/>
    <property type="match status" value="1"/>
</dbReference>
<evidence type="ECO:0000256" key="1">
    <source>
        <dbReference type="ARBA" id="ARBA00022614"/>
    </source>
</evidence>
<keyword evidence="1" id="KW-0433">Leucine-rich repeat</keyword>
<dbReference type="InterPro" id="IPR032675">
    <property type="entry name" value="LRR_dom_sf"/>
</dbReference>
<dbReference type="EMBL" id="CABPSI010000005">
    <property type="protein sequence ID" value="VVE46929.1"/>
    <property type="molecule type" value="Genomic_DNA"/>
</dbReference>
<name>A0A5E4YDV8_9BURK</name>
<dbReference type="InterPro" id="IPR006553">
    <property type="entry name" value="Leu-rich_rpt_Cys-con_subtyp"/>
</dbReference>
<dbReference type="Pfam" id="PF13516">
    <property type="entry name" value="LRR_6"/>
    <property type="match status" value="2"/>
</dbReference>
<proteinExistence type="predicted"/>
<dbReference type="AlphaFoldDB" id="A0A5E4YDV8"/>
<dbReference type="InterPro" id="IPR003591">
    <property type="entry name" value="Leu-rich_rpt_typical-subtyp"/>
</dbReference>
<evidence type="ECO:0000256" key="2">
    <source>
        <dbReference type="ARBA" id="ARBA00022737"/>
    </source>
</evidence>
<evidence type="ECO:0000313" key="4">
    <source>
        <dbReference type="EMBL" id="VVE46929.1"/>
    </source>
</evidence>
<evidence type="ECO:0000313" key="5">
    <source>
        <dbReference type="Proteomes" id="UP000333828"/>
    </source>
</evidence>
<gene>
    <name evidence="4" type="primary">inlA_4</name>
    <name evidence="4" type="ORF">PIN31115_04439</name>
</gene>
<dbReference type="PROSITE" id="PS51450">
    <property type="entry name" value="LRR"/>
    <property type="match status" value="1"/>
</dbReference>
<keyword evidence="2" id="KW-0677">Repeat</keyword>
<reference evidence="4 5" key="1">
    <citation type="submission" date="2019-08" db="EMBL/GenBank/DDBJ databases">
        <authorList>
            <person name="Peeters C."/>
        </authorList>
    </citation>
    <scope>NUCLEOTIDE SEQUENCE [LARGE SCALE GENOMIC DNA]</scope>
    <source>
        <strain evidence="4 5">LMG 31115</strain>
    </source>
</reference>